<dbReference type="InterPro" id="IPR058031">
    <property type="entry name" value="AAA_lid_NorR"/>
</dbReference>
<dbReference type="SMART" id="SM00382">
    <property type="entry name" value="AAA"/>
    <property type="match status" value="1"/>
</dbReference>
<keyword evidence="3" id="KW-0902">Two-component regulatory system</keyword>
<evidence type="ECO:0000313" key="9">
    <source>
        <dbReference type="EMBL" id="MBK4722053.1"/>
    </source>
</evidence>
<gene>
    <name evidence="9" type="ORF">JJL56_24675</name>
</gene>
<proteinExistence type="predicted"/>
<feature type="domain" description="Response regulatory" evidence="8">
    <location>
        <begin position="17"/>
        <end position="131"/>
    </location>
</feature>
<comment type="caution">
    <text evidence="9">The sequence shown here is derived from an EMBL/GenBank/DDBJ whole genome shotgun (WGS) entry which is preliminary data.</text>
</comment>
<evidence type="ECO:0000256" key="4">
    <source>
        <dbReference type="ARBA" id="ARBA00023015"/>
    </source>
</evidence>
<evidence type="ECO:0000256" key="1">
    <source>
        <dbReference type="ARBA" id="ARBA00022741"/>
    </source>
</evidence>
<evidence type="ECO:0000256" key="2">
    <source>
        <dbReference type="ARBA" id="ARBA00022840"/>
    </source>
</evidence>
<dbReference type="CDD" id="cd00009">
    <property type="entry name" value="AAA"/>
    <property type="match status" value="1"/>
</dbReference>
<dbReference type="Gene3D" id="3.40.50.300">
    <property type="entry name" value="P-loop containing nucleotide triphosphate hydrolases"/>
    <property type="match status" value="1"/>
</dbReference>
<dbReference type="PANTHER" id="PTHR32071">
    <property type="entry name" value="TRANSCRIPTIONAL REGULATORY PROTEIN"/>
    <property type="match status" value="1"/>
</dbReference>
<dbReference type="Gene3D" id="1.10.10.60">
    <property type="entry name" value="Homeodomain-like"/>
    <property type="match status" value="1"/>
</dbReference>
<name>A0ABS1I4R0_9PROT</name>
<dbReference type="InterPro" id="IPR002197">
    <property type="entry name" value="HTH_Fis"/>
</dbReference>
<dbReference type="Pfam" id="PF00072">
    <property type="entry name" value="Response_reg"/>
    <property type="match status" value="1"/>
</dbReference>
<dbReference type="Pfam" id="PF02954">
    <property type="entry name" value="HTH_8"/>
    <property type="match status" value="1"/>
</dbReference>
<dbReference type="Pfam" id="PF25601">
    <property type="entry name" value="AAA_lid_14"/>
    <property type="match status" value="1"/>
</dbReference>
<keyword evidence="2" id="KW-0067">ATP-binding</keyword>
<evidence type="ECO:0000256" key="5">
    <source>
        <dbReference type="ARBA" id="ARBA00023163"/>
    </source>
</evidence>
<sequence length="458" mass="49458">MPPDPPAAAEAPGTAPIVAVIEDDPIMGESLVDRLALEGYRPVWWPTGGEALAALAGVRPDLVVCDIRLPDMNGEDLFQAAASRLRGVPVLFMTGFGDIGQAVRLVKAGADDYLTKPFAIADVLARIDQLLRSRRGGAPTGALGVSPAMQRVERLLRRVADVDSTLLITGESGAGKEVAARFVHQLSKRAQAPFMAVNCAAIPGDLIDSELFGHEKGAFTGAHATHRGYAERAADGVLFLDEVAELPLPVQAKLLRLVQERVFFRVGGEKALSCNARLVCATNADLESRVREGRFRQDLLYRINVIPVVIPPLRERREDILPLLVAYLRHYADSFGAAVHGFTPAAEARALAHGWPGSVRELRNRVERAVALADGPWIGTDLLFPEGDAADTVVPAPPWPPLAAVRDAVEREHIAATLRRSDGQMAKAADLLGVGRTTLWEKMRRFGLVAGPLERLRD</sequence>
<dbReference type="EMBL" id="JAEPIV010000020">
    <property type="protein sequence ID" value="MBK4722053.1"/>
    <property type="molecule type" value="Genomic_DNA"/>
</dbReference>
<dbReference type="SUPFAM" id="SSF52540">
    <property type="entry name" value="P-loop containing nucleoside triphosphate hydrolases"/>
    <property type="match status" value="1"/>
</dbReference>
<dbReference type="PROSITE" id="PS50045">
    <property type="entry name" value="SIGMA54_INTERACT_4"/>
    <property type="match status" value="1"/>
</dbReference>
<evidence type="ECO:0000256" key="3">
    <source>
        <dbReference type="ARBA" id="ARBA00023012"/>
    </source>
</evidence>
<evidence type="ECO:0000259" key="7">
    <source>
        <dbReference type="PROSITE" id="PS50045"/>
    </source>
</evidence>
<dbReference type="InterPro" id="IPR009057">
    <property type="entry name" value="Homeodomain-like_sf"/>
</dbReference>
<dbReference type="InterPro" id="IPR002078">
    <property type="entry name" value="Sigma_54_int"/>
</dbReference>
<dbReference type="InterPro" id="IPR011006">
    <property type="entry name" value="CheY-like_superfamily"/>
</dbReference>
<evidence type="ECO:0000259" key="8">
    <source>
        <dbReference type="PROSITE" id="PS50110"/>
    </source>
</evidence>
<dbReference type="InterPro" id="IPR003593">
    <property type="entry name" value="AAA+_ATPase"/>
</dbReference>
<dbReference type="InterPro" id="IPR027417">
    <property type="entry name" value="P-loop_NTPase"/>
</dbReference>
<dbReference type="PROSITE" id="PS50110">
    <property type="entry name" value="RESPONSE_REGULATORY"/>
    <property type="match status" value="1"/>
</dbReference>
<dbReference type="SMART" id="SM00448">
    <property type="entry name" value="REC"/>
    <property type="match status" value="1"/>
</dbReference>
<dbReference type="RefSeq" id="WP_200486685.1">
    <property type="nucleotide sequence ID" value="NZ_JAEPIV010000020.1"/>
</dbReference>
<dbReference type="SUPFAM" id="SSF52172">
    <property type="entry name" value="CheY-like"/>
    <property type="match status" value="1"/>
</dbReference>
<dbReference type="InterPro" id="IPR001789">
    <property type="entry name" value="Sig_transdc_resp-reg_receiver"/>
</dbReference>
<dbReference type="PRINTS" id="PR01590">
    <property type="entry name" value="HTHFIS"/>
</dbReference>
<dbReference type="SUPFAM" id="SSF46689">
    <property type="entry name" value="Homeodomain-like"/>
    <property type="match status" value="1"/>
</dbReference>
<feature type="domain" description="Sigma-54 factor interaction" evidence="7">
    <location>
        <begin position="142"/>
        <end position="371"/>
    </location>
</feature>
<protein>
    <submittedName>
        <fullName evidence="9">Sigma-54-dependent Fis family transcriptional regulator</fullName>
    </submittedName>
</protein>
<evidence type="ECO:0000313" key="10">
    <source>
        <dbReference type="Proteomes" id="UP000654452"/>
    </source>
</evidence>
<feature type="modified residue" description="4-aspartylphosphate" evidence="6">
    <location>
        <position position="66"/>
    </location>
</feature>
<keyword evidence="4" id="KW-0805">Transcription regulation</keyword>
<dbReference type="Gene3D" id="3.40.50.2300">
    <property type="match status" value="1"/>
</dbReference>
<organism evidence="9 10">
    <name type="scientific">Azospirillum aestuarii</name>
    <dbReference type="NCBI Taxonomy" id="2802052"/>
    <lineage>
        <taxon>Bacteria</taxon>
        <taxon>Pseudomonadati</taxon>
        <taxon>Pseudomonadota</taxon>
        <taxon>Alphaproteobacteria</taxon>
        <taxon>Rhodospirillales</taxon>
        <taxon>Azospirillaceae</taxon>
        <taxon>Azospirillum</taxon>
    </lineage>
</organism>
<dbReference type="Proteomes" id="UP000654452">
    <property type="component" value="Unassembled WGS sequence"/>
</dbReference>
<keyword evidence="10" id="KW-1185">Reference proteome</keyword>
<reference evidence="9 10" key="1">
    <citation type="submission" date="2021-01" db="EMBL/GenBank/DDBJ databases">
        <title>Azospirillum sp. YIM DDC1 draft genome.</title>
        <authorList>
            <person name="Wang Y.-X."/>
        </authorList>
    </citation>
    <scope>NUCLEOTIDE SEQUENCE [LARGE SCALE GENOMIC DNA]</scope>
    <source>
        <strain evidence="9 10">YIM DDC1</strain>
    </source>
</reference>
<dbReference type="Gene3D" id="1.10.8.60">
    <property type="match status" value="1"/>
</dbReference>
<accession>A0ABS1I4R0</accession>
<keyword evidence="6" id="KW-0597">Phosphoprotein</keyword>
<evidence type="ECO:0000256" key="6">
    <source>
        <dbReference type="PROSITE-ProRule" id="PRU00169"/>
    </source>
</evidence>
<keyword evidence="5" id="KW-0804">Transcription</keyword>
<keyword evidence="1" id="KW-0547">Nucleotide-binding</keyword>
<dbReference type="Pfam" id="PF00158">
    <property type="entry name" value="Sigma54_activat"/>
    <property type="match status" value="1"/>
</dbReference>